<evidence type="ECO:0000256" key="3">
    <source>
        <dbReference type="ARBA" id="ARBA00022827"/>
    </source>
</evidence>
<protein>
    <recommendedName>
        <fullName evidence="6">Ferredoxin--NADP reductase</fullName>
        <shortName evidence="6">FNR</shortName>
        <shortName evidence="6">Fd-NADP(+) reductase</shortName>
        <ecNumber evidence="6">1.18.1.2</ecNumber>
    </recommendedName>
</protein>
<evidence type="ECO:0000256" key="2">
    <source>
        <dbReference type="ARBA" id="ARBA00022630"/>
    </source>
</evidence>
<dbReference type="PRINTS" id="PR00368">
    <property type="entry name" value="FADPNR"/>
</dbReference>
<feature type="binding site" evidence="6">
    <location>
        <position position="36"/>
    </location>
    <ligand>
        <name>FAD</name>
        <dbReference type="ChEBI" id="CHEBI:57692"/>
    </ligand>
</feature>
<dbReference type="GO" id="GO:0050660">
    <property type="term" value="F:flavin adenine dinucleotide binding"/>
    <property type="evidence" value="ECO:0007669"/>
    <property type="project" value="UniProtKB-UniRule"/>
</dbReference>
<comment type="catalytic activity">
    <reaction evidence="6">
        <text>2 reduced [2Fe-2S]-[ferredoxin] + NADP(+) + H(+) = 2 oxidized [2Fe-2S]-[ferredoxin] + NADPH</text>
        <dbReference type="Rhea" id="RHEA:20125"/>
        <dbReference type="Rhea" id="RHEA-COMP:10000"/>
        <dbReference type="Rhea" id="RHEA-COMP:10001"/>
        <dbReference type="ChEBI" id="CHEBI:15378"/>
        <dbReference type="ChEBI" id="CHEBI:33737"/>
        <dbReference type="ChEBI" id="CHEBI:33738"/>
        <dbReference type="ChEBI" id="CHEBI:57783"/>
        <dbReference type="ChEBI" id="CHEBI:58349"/>
        <dbReference type="EC" id="1.18.1.2"/>
    </reaction>
</comment>
<dbReference type="GO" id="GO:0004324">
    <property type="term" value="F:ferredoxin-NADP+ reductase activity"/>
    <property type="evidence" value="ECO:0007669"/>
    <property type="project" value="UniProtKB-UniRule"/>
</dbReference>
<dbReference type="HAMAP" id="MF_01685">
    <property type="entry name" value="FENR2"/>
    <property type="match status" value="1"/>
</dbReference>
<keyword evidence="5 6" id="KW-0560">Oxidoreductase</keyword>
<evidence type="ECO:0000256" key="6">
    <source>
        <dbReference type="HAMAP-Rule" id="MF_01685"/>
    </source>
</evidence>
<dbReference type="PANTHER" id="PTHR48105">
    <property type="entry name" value="THIOREDOXIN REDUCTASE 1-RELATED-RELATED"/>
    <property type="match status" value="1"/>
</dbReference>
<accession>A0A919X8R7</accession>
<comment type="subunit">
    <text evidence="1 6">Homodimer.</text>
</comment>
<comment type="cofactor">
    <cofactor evidence="6">
        <name>FAD</name>
        <dbReference type="ChEBI" id="CHEBI:57692"/>
    </cofactor>
    <text evidence="6">Binds 1 FAD per subunit.</text>
</comment>
<dbReference type="Pfam" id="PF07992">
    <property type="entry name" value="Pyr_redox_2"/>
    <property type="match status" value="1"/>
</dbReference>
<keyword evidence="4 6" id="KW-0521">NADP</keyword>
<gene>
    <name evidence="8" type="ORF">J43TS3_27120</name>
</gene>
<feature type="binding site" evidence="6">
    <location>
        <position position="48"/>
    </location>
    <ligand>
        <name>FAD</name>
        <dbReference type="ChEBI" id="CHEBI:57692"/>
    </ligand>
</feature>
<organism evidence="8 9">
    <name type="scientific">Ornithinibacillus bavariensis</name>
    <dbReference type="NCBI Taxonomy" id="545502"/>
    <lineage>
        <taxon>Bacteria</taxon>
        <taxon>Bacillati</taxon>
        <taxon>Bacillota</taxon>
        <taxon>Bacilli</taxon>
        <taxon>Bacillales</taxon>
        <taxon>Bacillaceae</taxon>
        <taxon>Ornithinibacillus</taxon>
    </lineage>
</organism>
<feature type="binding site" evidence="6">
    <location>
        <position position="330"/>
    </location>
    <ligand>
        <name>FAD</name>
        <dbReference type="ChEBI" id="CHEBI:57692"/>
    </ligand>
</feature>
<keyword evidence="2 6" id="KW-0285">Flavoprotein</keyword>
<evidence type="ECO:0000313" key="8">
    <source>
        <dbReference type="EMBL" id="GIO28101.1"/>
    </source>
</evidence>
<feature type="domain" description="FAD/NAD(P)-binding" evidence="7">
    <location>
        <begin position="7"/>
        <end position="303"/>
    </location>
</feature>
<dbReference type="EMBL" id="BORP01000005">
    <property type="protein sequence ID" value="GIO28101.1"/>
    <property type="molecule type" value="Genomic_DNA"/>
</dbReference>
<dbReference type="InterPro" id="IPR023753">
    <property type="entry name" value="FAD/NAD-binding_dom"/>
</dbReference>
<comment type="caution">
    <text evidence="6">Lacks conserved residue(s) required for the propagation of feature annotation.</text>
</comment>
<evidence type="ECO:0000313" key="9">
    <source>
        <dbReference type="Proteomes" id="UP000676917"/>
    </source>
</evidence>
<comment type="similarity">
    <text evidence="6">Belongs to the ferredoxin--NADP reductase type 2 family.</text>
</comment>
<feature type="binding site" evidence="6">
    <location>
        <position position="88"/>
    </location>
    <ligand>
        <name>FAD</name>
        <dbReference type="ChEBI" id="CHEBI:57692"/>
    </ligand>
</feature>
<reference evidence="8" key="1">
    <citation type="submission" date="2021-03" db="EMBL/GenBank/DDBJ databases">
        <title>Antimicrobial resistance genes in bacteria isolated from Japanese honey, and their potential for conferring macrolide and lincosamide resistance in the American foulbrood pathogen Paenibacillus larvae.</title>
        <authorList>
            <person name="Okamoto M."/>
            <person name="Kumagai M."/>
            <person name="Kanamori H."/>
            <person name="Takamatsu D."/>
        </authorList>
    </citation>
    <scope>NUCLEOTIDE SEQUENCE</scope>
    <source>
        <strain evidence="8">J43TS3</strain>
    </source>
</reference>
<keyword evidence="9" id="KW-1185">Reference proteome</keyword>
<evidence type="ECO:0000256" key="1">
    <source>
        <dbReference type="ARBA" id="ARBA00011738"/>
    </source>
</evidence>
<dbReference type="AlphaFoldDB" id="A0A919X8R7"/>
<evidence type="ECO:0000259" key="7">
    <source>
        <dbReference type="Pfam" id="PF07992"/>
    </source>
</evidence>
<proteinExistence type="inferred from homology"/>
<name>A0A919X8R7_9BACI</name>
<dbReference type="InterPro" id="IPR036188">
    <property type="entry name" value="FAD/NAD-bd_sf"/>
</dbReference>
<evidence type="ECO:0000256" key="4">
    <source>
        <dbReference type="ARBA" id="ARBA00022857"/>
    </source>
</evidence>
<keyword evidence="3 6" id="KW-0274">FAD</keyword>
<feature type="binding site" evidence="6">
    <location>
        <position position="122"/>
    </location>
    <ligand>
        <name>FAD</name>
        <dbReference type="ChEBI" id="CHEBI:57692"/>
    </ligand>
</feature>
<feature type="binding site" evidence="6">
    <location>
        <position position="289"/>
    </location>
    <ligand>
        <name>FAD</name>
        <dbReference type="ChEBI" id="CHEBI:57692"/>
    </ligand>
</feature>
<evidence type="ECO:0000256" key="5">
    <source>
        <dbReference type="ARBA" id="ARBA00023002"/>
    </source>
</evidence>
<sequence length="349" mass="38590">MSNYDCYDITIIGGGPAGLFSAFYSGLREMKTKIIDFQTQLGGKVHIYPEKTIWDVGGITPITGAKLINQLVEQGLTFNPKVVLNEKVVSIEKKDAIFEIHAASGAVHYSKAIIIATGSGILEPQKLNIQGADRFEITNLHYTVKSLNRFRNKTVLISGGGNTAIDWANELEPIAKKVYITYRKEQLNGHEAMITQLLSSSVENFSHTKISNLIASSTQDRIERVELENGITGEKSLVEVDDVIISHGYDQDLTLFQNSPLNINLVDNYFIEGNEMGETKIKGLFVAGDILKHKGKVHLIAGAFHDAANAVNRAKQYIEPEASDVAMVSSHNEIFQERNKKLTKNLIES</sequence>
<feature type="binding site" evidence="6">
    <location>
        <position position="44"/>
    </location>
    <ligand>
        <name>FAD</name>
        <dbReference type="ChEBI" id="CHEBI:57692"/>
    </ligand>
</feature>
<dbReference type="SUPFAM" id="SSF51905">
    <property type="entry name" value="FAD/NAD(P)-binding domain"/>
    <property type="match status" value="1"/>
</dbReference>
<dbReference type="Proteomes" id="UP000676917">
    <property type="component" value="Unassembled WGS sequence"/>
</dbReference>
<dbReference type="RefSeq" id="WP_212921552.1">
    <property type="nucleotide sequence ID" value="NZ_BORP01000005.1"/>
</dbReference>
<dbReference type="Gene3D" id="3.50.50.60">
    <property type="entry name" value="FAD/NAD(P)-binding domain"/>
    <property type="match status" value="2"/>
</dbReference>
<comment type="caution">
    <text evidence="8">The sequence shown here is derived from an EMBL/GenBank/DDBJ whole genome shotgun (WGS) entry which is preliminary data.</text>
</comment>
<dbReference type="EC" id="1.18.1.2" evidence="6"/>
<dbReference type="InterPro" id="IPR050097">
    <property type="entry name" value="Ferredoxin-NADP_redctase_2"/>
</dbReference>
<dbReference type="InterPro" id="IPR022890">
    <property type="entry name" value="Fd--NADP_Rdtase_type_2"/>
</dbReference>
<dbReference type="GO" id="GO:0050661">
    <property type="term" value="F:NADP binding"/>
    <property type="evidence" value="ECO:0007669"/>
    <property type="project" value="UniProtKB-UniRule"/>
</dbReference>
<dbReference type="PRINTS" id="PR00469">
    <property type="entry name" value="PNDRDTASEII"/>
</dbReference>